<protein>
    <submittedName>
        <fullName evidence="5">Sugar lactone lactonase YvrE</fullName>
    </submittedName>
</protein>
<dbReference type="InterPro" id="IPR005511">
    <property type="entry name" value="SMP-30"/>
</dbReference>
<evidence type="ECO:0000313" key="5">
    <source>
        <dbReference type="EMBL" id="KAJ6636275.1"/>
    </source>
</evidence>
<sequence length="761" mass="84315">MLKQIVIGVLLSCISVDCYQVTQIDGPLVGDSVSTFWDCKTKNLYYSDYFGFGDSPVLFRYDFVRNVHFAARIQGYSSGQVGNLIPLNCAINQFLVSLGSCVAVVYWDGFSTTAIKLRERSCVDQGRIVTFAKVDPRQRLFVGSGEHTYCVAPEGSWLYRFAPLQGLVKSLSGVGVSGGMDWNVLTNQFYHRDVCQSSITEYQWSPLSGSLSNGRPIFQFSNPNAVGVGIEIDKFGMLYVAMYNDSSVVKINPRSSQIVETYVLPAKYPLSLTFCGPLLDTLCVTTGNVPLNVKTASVEDTLFIPNDGKLYKISGIATHGYCDHKTCLNYSLIDATDLAEDFASSNLSDMYHSSDVNRMLEIFNGVVVQLLNKHAPLIPFVSRDRIDSSVPWYTSEIDMAIAKRNYTSLWSTENLAQMKKLRNRRKQLISNAKRAFLSPRLYVGLGMKNDCYQVTQIDGPSVGDSVSTFWDCITKNLYYSDFFAFGDSPVLFRYDFVRNVHFAARIQGYSSGQVGNLIPLNCAINQFLVSLGSCVAVVYWDGFSTTAIKLRERSCVDQGRIVTFAKVDPRQRLFVGSGEPTYCVAPEGSWLYRFAPLQGLVKSLSGVGVSGGMDWNVLTNQFYHKDVCQSTITEYQWSPLSGSLSNGRPIFQFSNPNAVGVGIEIDKFGMLYVAMYNDSSVVKINPRSSQIVETYVLPAKHPLSLTFCGPLLDTLCVTTGNVPLNVKTASVEDTLFTPNDGKLYKISGIATHGYCDHKTCL</sequence>
<dbReference type="SUPFAM" id="SSF63829">
    <property type="entry name" value="Calcium-dependent phosphotriesterase"/>
    <property type="match status" value="2"/>
</dbReference>
<evidence type="ECO:0000256" key="2">
    <source>
        <dbReference type="PIRSR" id="PIRSR605511-2"/>
    </source>
</evidence>
<dbReference type="Proteomes" id="UP001151699">
    <property type="component" value="Chromosome C"/>
</dbReference>
<dbReference type="GO" id="GO:0004341">
    <property type="term" value="F:gluconolactonase activity"/>
    <property type="evidence" value="ECO:0007669"/>
    <property type="project" value="TreeGrafter"/>
</dbReference>
<dbReference type="AlphaFoldDB" id="A0A9Q0MQS7"/>
<dbReference type="EMBL" id="WJQU01000004">
    <property type="protein sequence ID" value="KAJ6636275.1"/>
    <property type="molecule type" value="Genomic_DNA"/>
</dbReference>
<feature type="signal peptide" evidence="3">
    <location>
        <begin position="1"/>
        <end position="18"/>
    </location>
</feature>
<name>A0A9Q0MQS7_9DIPT</name>
<evidence type="ECO:0000259" key="4">
    <source>
        <dbReference type="Pfam" id="PF08450"/>
    </source>
</evidence>
<dbReference type="PRINTS" id="PR01790">
    <property type="entry name" value="SMP30FAMILY"/>
</dbReference>
<organism evidence="5 6">
    <name type="scientific">Pseudolycoriella hygida</name>
    <dbReference type="NCBI Taxonomy" id="35572"/>
    <lineage>
        <taxon>Eukaryota</taxon>
        <taxon>Metazoa</taxon>
        <taxon>Ecdysozoa</taxon>
        <taxon>Arthropoda</taxon>
        <taxon>Hexapoda</taxon>
        <taxon>Insecta</taxon>
        <taxon>Pterygota</taxon>
        <taxon>Neoptera</taxon>
        <taxon>Endopterygota</taxon>
        <taxon>Diptera</taxon>
        <taxon>Nematocera</taxon>
        <taxon>Sciaroidea</taxon>
        <taxon>Sciaridae</taxon>
        <taxon>Pseudolycoriella</taxon>
    </lineage>
</organism>
<evidence type="ECO:0000313" key="6">
    <source>
        <dbReference type="Proteomes" id="UP001151699"/>
    </source>
</evidence>
<feature type="chain" id="PRO_5040129540" evidence="3">
    <location>
        <begin position="19"/>
        <end position="761"/>
    </location>
</feature>
<comment type="caution">
    <text evidence="5">The sequence shown here is derived from an EMBL/GenBank/DDBJ whole genome shotgun (WGS) entry which is preliminary data.</text>
</comment>
<comment type="similarity">
    <text evidence="1">Belongs to the SMP-30/CGR1 family.</text>
</comment>
<dbReference type="InterPro" id="IPR013658">
    <property type="entry name" value="SGL"/>
</dbReference>
<feature type="domain" description="SMP-30/Gluconolactonase/LRE-like region" evidence="4">
    <location>
        <begin position="35"/>
        <end position="287"/>
    </location>
</feature>
<dbReference type="PANTHER" id="PTHR10907:SF66">
    <property type="entry name" value="MIP34848P1-RELATED"/>
    <property type="match status" value="1"/>
</dbReference>
<dbReference type="InterPro" id="IPR011042">
    <property type="entry name" value="6-blade_b-propeller_TolB-like"/>
</dbReference>
<dbReference type="PANTHER" id="PTHR10907">
    <property type="entry name" value="REGUCALCIN"/>
    <property type="match status" value="1"/>
</dbReference>
<dbReference type="OrthoDB" id="423498at2759"/>
<dbReference type="GO" id="GO:0019853">
    <property type="term" value="P:L-ascorbic acid biosynthetic process"/>
    <property type="evidence" value="ECO:0007669"/>
    <property type="project" value="TreeGrafter"/>
</dbReference>
<proteinExistence type="inferred from homology"/>
<keyword evidence="6" id="KW-1185">Reference proteome</keyword>
<feature type="domain" description="SMP-30/Gluconolactonase/LRE-like region" evidence="4">
    <location>
        <begin position="468"/>
        <end position="720"/>
    </location>
</feature>
<dbReference type="GO" id="GO:0005509">
    <property type="term" value="F:calcium ion binding"/>
    <property type="evidence" value="ECO:0007669"/>
    <property type="project" value="TreeGrafter"/>
</dbReference>
<keyword evidence="3" id="KW-0732">Signal</keyword>
<reference evidence="5" key="1">
    <citation type="submission" date="2022-07" db="EMBL/GenBank/DDBJ databases">
        <authorList>
            <person name="Trinca V."/>
            <person name="Uliana J.V.C."/>
            <person name="Torres T.T."/>
            <person name="Ward R.J."/>
            <person name="Monesi N."/>
        </authorList>
    </citation>
    <scope>NUCLEOTIDE SEQUENCE</scope>
    <source>
        <strain evidence="5">HSMRA1968</strain>
        <tissue evidence="5">Whole embryos</tissue>
    </source>
</reference>
<evidence type="ECO:0000256" key="3">
    <source>
        <dbReference type="SAM" id="SignalP"/>
    </source>
</evidence>
<accession>A0A9Q0MQS7</accession>
<gene>
    <name evidence="5" type="primary">yvrE_0</name>
    <name evidence="5" type="ORF">Bhyg_14863</name>
</gene>
<feature type="binding site" evidence="2">
    <location>
        <position position="560"/>
    </location>
    <ligand>
        <name>substrate</name>
    </ligand>
</feature>
<dbReference type="Pfam" id="PF08450">
    <property type="entry name" value="SGL"/>
    <property type="match status" value="2"/>
</dbReference>
<evidence type="ECO:0000256" key="1">
    <source>
        <dbReference type="ARBA" id="ARBA00008853"/>
    </source>
</evidence>
<dbReference type="Gene3D" id="2.120.10.30">
    <property type="entry name" value="TolB, C-terminal domain"/>
    <property type="match status" value="2"/>
</dbReference>